<dbReference type="Gene3D" id="3.40.190.10">
    <property type="entry name" value="Periplasmic binding protein-like II"/>
    <property type="match status" value="2"/>
</dbReference>
<name>A0ABR9U3F5_9NOSO</name>
<feature type="domain" description="LysR substrate-binding" evidence="5">
    <location>
        <begin position="1"/>
        <end position="75"/>
    </location>
</feature>
<dbReference type="Proteomes" id="UP000647836">
    <property type="component" value="Unassembled WGS sequence"/>
</dbReference>
<evidence type="ECO:0000313" key="6">
    <source>
        <dbReference type="EMBL" id="MBE9107203.1"/>
    </source>
</evidence>
<dbReference type="PANTHER" id="PTHR30346:SF0">
    <property type="entry name" value="HCA OPERON TRANSCRIPTIONAL ACTIVATOR HCAR"/>
    <property type="match status" value="1"/>
</dbReference>
<evidence type="ECO:0000256" key="4">
    <source>
        <dbReference type="ARBA" id="ARBA00023163"/>
    </source>
</evidence>
<evidence type="ECO:0000259" key="5">
    <source>
        <dbReference type="Pfam" id="PF03466"/>
    </source>
</evidence>
<evidence type="ECO:0000256" key="2">
    <source>
        <dbReference type="ARBA" id="ARBA00023015"/>
    </source>
</evidence>
<dbReference type="EMBL" id="JADEXF010000769">
    <property type="protein sequence ID" value="MBE9107203.1"/>
    <property type="molecule type" value="Genomic_DNA"/>
</dbReference>
<evidence type="ECO:0000256" key="1">
    <source>
        <dbReference type="ARBA" id="ARBA00009437"/>
    </source>
</evidence>
<dbReference type="SUPFAM" id="SSF53850">
    <property type="entry name" value="Periplasmic binding protein-like II"/>
    <property type="match status" value="1"/>
</dbReference>
<keyword evidence="4" id="KW-0804">Transcription</keyword>
<keyword evidence="2" id="KW-0805">Transcription regulation</keyword>
<dbReference type="PANTHER" id="PTHR30346">
    <property type="entry name" value="TRANSCRIPTIONAL DUAL REGULATOR HCAR-RELATED"/>
    <property type="match status" value="1"/>
</dbReference>
<gene>
    <name evidence="6" type="ORF">IQ229_20420</name>
</gene>
<comment type="caution">
    <text evidence="6">The sequence shown here is derived from an EMBL/GenBank/DDBJ whole genome shotgun (WGS) entry which is preliminary data.</text>
</comment>
<dbReference type="RefSeq" id="WP_265583002.1">
    <property type="nucleotide sequence ID" value="NZ_JADEXF010000769.1"/>
</dbReference>
<sequence length="82" mass="9037">PQVTQEAIQMQTIVSLVAAELGVALVPASLQNLQRAGVVYKPLEDQTLYVKLAIVWRSANTSPVLHQFLAQSRAVTRFKQCC</sequence>
<proteinExistence type="inferred from homology"/>
<protein>
    <submittedName>
        <fullName evidence="6">LysR family transcriptional regulator</fullName>
    </submittedName>
</protein>
<evidence type="ECO:0000256" key="3">
    <source>
        <dbReference type="ARBA" id="ARBA00023125"/>
    </source>
</evidence>
<reference evidence="6 7" key="1">
    <citation type="submission" date="2020-10" db="EMBL/GenBank/DDBJ databases">
        <authorList>
            <person name="Castelo-Branco R."/>
            <person name="Eusebio N."/>
            <person name="Adriana R."/>
            <person name="Vieira A."/>
            <person name="Brugerolle De Fraissinette N."/>
            <person name="Rezende De Castro R."/>
            <person name="Schneider M.P."/>
            <person name="Vasconcelos V."/>
            <person name="Leao P.N."/>
        </authorList>
    </citation>
    <scope>NUCLEOTIDE SEQUENCE [LARGE SCALE GENOMIC DNA]</scope>
    <source>
        <strain evidence="6 7">LEGE 07299</strain>
    </source>
</reference>
<dbReference type="InterPro" id="IPR005119">
    <property type="entry name" value="LysR_subst-bd"/>
</dbReference>
<feature type="non-terminal residue" evidence="6">
    <location>
        <position position="1"/>
    </location>
</feature>
<organism evidence="6 7">
    <name type="scientific">Nostoc cf. edaphicum LEGE 07299</name>
    <dbReference type="NCBI Taxonomy" id="2777974"/>
    <lineage>
        <taxon>Bacteria</taxon>
        <taxon>Bacillati</taxon>
        <taxon>Cyanobacteriota</taxon>
        <taxon>Cyanophyceae</taxon>
        <taxon>Nostocales</taxon>
        <taxon>Nostocaceae</taxon>
        <taxon>Nostoc</taxon>
    </lineage>
</organism>
<comment type="similarity">
    <text evidence="1">Belongs to the LysR transcriptional regulatory family.</text>
</comment>
<dbReference type="Pfam" id="PF03466">
    <property type="entry name" value="LysR_substrate"/>
    <property type="match status" value="1"/>
</dbReference>
<keyword evidence="3" id="KW-0238">DNA-binding</keyword>
<accession>A0ABR9U3F5</accession>
<keyword evidence="7" id="KW-1185">Reference proteome</keyword>
<evidence type="ECO:0000313" key="7">
    <source>
        <dbReference type="Proteomes" id="UP000647836"/>
    </source>
</evidence>